<evidence type="ECO:0000313" key="3">
    <source>
        <dbReference type="Proteomes" id="UP000012672"/>
    </source>
</evidence>
<evidence type="ECO:0000313" key="2">
    <source>
        <dbReference type="EMBL" id="AGI84825.1"/>
    </source>
</evidence>
<dbReference type="InParanoid" id="M9SBI2"/>
<keyword evidence="3" id="KW-1185">Reference proteome</keyword>
<organism evidence="2 3">
    <name type="scientific">Methanomethylophilus alvi (strain Mx1201)</name>
    <dbReference type="NCBI Taxonomy" id="1236689"/>
    <lineage>
        <taxon>Archaea</taxon>
        <taxon>Methanobacteriati</taxon>
        <taxon>Thermoplasmatota</taxon>
        <taxon>Thermoplasmata</taxon>
        <taxon>Methanomassiliicoccales</taxon>
        <taxon>Methanomethylophilaceae</taxon>
        <taxon>Methanomethylophilus</taxon>
    </lineage>
</organism>
<dbReference type="InterPro" id="IPR044720">
    <property type="entry name" value="HVO_2753-like"/>
</dbReference>
<dbReference type="EMBL" id="CP004049">
    <property type="protein sequence ID" value="AGI84825.1"/>
    <property type="molecule type" value="Genomic_DNA"/>
</dbReference>
<dbReference type="OrthoDB" id="35104at2157"/>
<evidence type="ECO:0000259" key="1">
    <source>
        <dbReference type="Pfam" id="PF07754"/>
    </source>
</evidence>
<sequence>MATDKICSSCGKRLIGHGNTFFKCPKCGEVEIGRCEQCRDQSVPYKCPNCGFCGP</sequence>
<accession>M9SBI2</accession>
<dbReference type="InterPro" id="IPR011668">
    <property type="entry name" value="HVO_2753-like_ZBP"/>
</dbReference>
<dbReference type="Proteomes" id="UP000012672">
    <property type="component" value="Chromosome"/>
</dbReference>
<dbReference type="GeneID" id="41320865"/>
<feature type="domain" description="Small zinc finger protein HVO-2753-like zinc-binding pocket" evidence="1">
    <location>
        <begin position="7"/>
        <end position="51"/>
    </location>
</feature>
<dbReference type="HOGENOM" id="CLU_196471_1_0_2"/>
<dbReference type="eggNOG" id="arCOG01989">
    <property type="taxonomic scope" value="Archaea"/>
</dbReference>
<dbReference type="RefSeq" id="WP_015503974.1">
    <property type="nucleotide sequence ID" value="NC_020913.1"/>
</dbReference>
<dbReference type="Pfam" id="PF07754">
    <property type="entry name" value="HVO_2753_ZBP"/>
    <property type="match status" value="1"/>
</dbReference>
<gene>
    <name evidence="2" type="ORF">MMALV_00680</name>
</gene>
<dbReference type="PANTHER" id="PTHR40733">
    <property type="entry name" value="ZINC-RIBBON RNA-BINDING PROTEIN INVOLVED IN TRANSLATION-RELATED"/>
    <property type="match status" value="1"/>
</dbReference>
<proteinExistence type="predicted"/>
<dbReference type="NCBIfam" id="NF011481">
    <property type="entry name" value="PRK14890.1"/>
    <property type="match status" value="1"/>
</dbReference>
<dbReference type="KEGG" id="max:MMALV_00680"/>
<protein>
    <submittedName>
        <fullName evidence="2">Zinc finger protein</fullName>
    </submittedName>
</protein>
<dbReference type="AlphaFoldDB" id="M9SBI2"/>
<name>M9SBI2_METAX</name>
<dbReference type="Gene3D" id="2.20.70.10">
    <property type="match status" value="1"/>
</dbReference>
<dbReference type="FunCoup" id="M9SBI2">
    <property type="interactions" value="68"/>
</dbReference>
<reference evidence="2 3" key="1">
    <citation type="journal article" date="2012" name="J. Bacteriol.">
        <title>Genome sequence of 'Candidatus Methanomethylophilus alvus' Mx1201, a methanogenic archaeon from the human gut belonging to a seventh order of methanogens.</title>
        <authorList>
            <person name="Borrel G."/>
            <person name="Harris H.M."/>
            <person name="Tottey W."/>
            <person name="Mihajlovski A."/>
            <person name="Parisot N."/>
            <person name="Peyretaillade E."/>
            <person name="Peyret P."/>
            <person name="Gribaldo S."/>
            <person name="O'Toole P.W."/>
            <person name="Brugere J.F."/>
        </authorList>
    </citation>
    <scope>NUCLEOTIDE SEQUENCE [LARGE SCALE GENOMIC DNA]</scope>
    <source>
        <strain evidence="2 3">Mx1201</strain>
    </source>
</reference>
<dbReference type="STRING" id="1236689.MMALV_00680"/>
<dbReference type="PANTHER" id="PTHR40733:SF1">
    <property type="entry name" value="SMALL ZINC FINGER PROTEIN HVO-2753-LIKE ZINC-BINDING POCKET DOMAIN-CONTAINING PROTEIN"/>
    <property type="match status" value="1"/>
</dbReference>